<evidence type="ECO:0000313" key="7">
    <source>
        <dbReference type="EMBL" id="RGD80879.1"/>
    </source>
</evidence>
<evidence type="ECO:0000256" key="1">
    <source>
        <dbReference type="ARBA" id="ARBA00009437"/>
    </source>
</evidence>
<name>A0A3E3AEC3_9FIRM</name>
<evidence type="ECO:0000259" key="5">
    <source>
        <dbReference type="PROSITE" id="PS50931"/>
    </source>
</evidence>
<accession>A0A3E3AEC3</accession>
<feature type="domain" description="HTH lysR-type" evidence="5">
    <location>
        <begin position="1"/>
        <end position="58"/>
    </location>
</feature>
<dbReference type="AlphaFoldDB" id="A0A3E3AEC3"/>
<dbReference type="PANTHER" id="PTHR30346:SF0">
    <property type="entry name" value="HCA OPERON TRANSCRIPTIONAL ACTIVATOR HCAR"/>
    <property type="match status" value="1"/>
</dbReference>
<evidence type="ECO:0000256" key="4">
    <source>
        <dbReference type="ARBA" id="ARBA00023163"/>
    </source>
</evidence>
<dbReference type="Proteomes" id="UP001211987">
    <property type="component" value="Unassembled WGS sequence"/>
</dbReference>
<reference evidence="7 8" key="1">
    <citation type="submission" date="2018-08" db="EMBL/GenBank/DDBJ databases">
        <title>A genome reference for cultivated species of the human gut microbiota.</title>
        <authorList>
            <person name="Zou Y."/>
            <person name="Xue W."/>
            <person name="Luo G."/>
        </authorList>
    </citation>
    <scope>NUCLEOTIDE SEQUENCE [LARGE SCALE GENOMIC DNA]</scope>
    <source>
        <strain evidence="7 8">OM06-4</strain>
    </source>
</reference>
<dbReference type="InterPro" id="IPR000847">
    <property type="entry name" value="LysR_HTH_N"/>
</dbReference>
<evidence type="ECO:0000313" key="8">
    <source>
        <dbReference type="Proteomes" id="UP000261032"/>
    </source>
</evidence>
<dbReference type="EMBL" id="JAQLKE010000030">
    <property type="protein sequence ID" value="MDB7085096.1"/>
    <property type="molecule type" value="Genomic_DNA"/>
</dbReference>
<gene>
    <name evidence="7" type="ORF">DXB93_14795</name>
    <name evidence="6" type="ORF">PM738_14910</name>
</gene>
<evidence type="ECO:0000256" key="3">
    <source>
        <dbReference type="ARBA" id="ARBA00023125"/>
    </source>
</evidence>
<keyword evidence="3" id="KW-0238">DNA-binding</keyword>
<protein>
    <submittedName>
        <fullName evidence="7">LysR family transcriptional regulator</fullName>
    </submittedName>
</protein>
<comment type="caution">
    <text evidence="7">The sequence shown here is derived from an EMBL/GenBank/DDBJ whole genome shotgun (WGS) entry which is preliminary data.</text>
</comment>
<evidence type="ECO:0000313" key="6">
    <source>
        <dbReference type="EMBL" id="MDB7085096.1"/>
    </source>
</evidence>
<dbReference type="GO" id="GO:0032993">
    <property type="term" value="C:protein-DNA complex"/>
    <property type="evidence" value="ECO:0007669"/>
    <property type="project" value="TreeGrafter"/>
</dbReference>
<dbReference type="FunFam" id="1.10.10.10:FF:000001">
    <property type="entry name" value="LysR family transcriptional regulator"/>
    <property type="match status" value="1"/>
</dbReference>
<dbReference type="InterPro" id="IPR036390">
    <property type="entry name" value="WH_DNA-bd_sf"/>
</dbReference>
<dbReference type="EMBL" id="QUSL01000029">
    <property type="protein sequence ID" value="RGD80879.1"/>
    <property type="molecule type" value="Genomic_DNA"/>
</dbReference>
<dbReference type="InterPro" id="IPR036388">
    <property type="entry name" value="WH-like_DNA-bd_sf"/>
</dbReference>
<dbReference type="PANTHER" id="PTHR30346">
    <property type="entry name" value="TRANSCRIPTIONAL DUAL REGULATOR HCAR-RELATED"/>
    <property type="match status" value="1"/>
</dbReference>
<dbReference type="Pfam" id="PF00126">
    <property type="entry name" value="HTH_1"/>
    <property type="match status" value="1"/>
</dbReference>
<proteinExistence type="inferred from homology"/>
<dbReference type="GO" id="GO:0003700">
    <property type="term" value="F:DNA-binding transcription factor activity"/>
    <property type="evidence" value="ECO:0007669"/>
    <property type="project" value="InterPro"/>
</dbReference>
<dbReference type="GO" id="GO:0003677">
    <property type="term" value="F:DNA binding"/>
    <property type="evidence" value="ECO:0007669"/>
    <property type="project" value="UniProtKB-KW"/>
</dbReference>
<reference evidence="6" key="2">
    <citation type="submission" date="2023-01" db="EMBL/GenBank/DDBJ databases">
        <title>Human gut microbiome strain richness.</title>
        <authorList>
            <person name="Chen-Liaw A."/>
        </authorList>
    </citation>
    <scope>NUCLEOTIDE SEQUENCE</scope>
    <source>
        <strain evidence="6">1001217st2_G6_1001217B_191108</strain>
    </source>
</reference>
<dbReference type="SUPFAM" id="SSF53850">
    <property type="entry name" value="Periplasmic binding protein-like II"/>
    <property type="match status" value="1"/>
</dbReference>
<dbReference type="SUPFAM" id="SSF46785">
    <property type="entry name" value="Winged helix' DNA-binding domain"/>
    <property type="match status" value="1"/>
</dbReference>
<evidence type="ECO:0000256" key="2">
    <source>
        <dbReference type="ARBA" id="ARBA00023015"/>
    </source>
</evidence>
<dbReference type="RefSeq" id="WP_003539324.1">
    <property type="nucleotide sequence ID" value="NZ_AP031443.1"/>
</dbReference>
<dbReference type="PROSITE" id="PS50931">
    <property type="entry name" value="HTH_LYSR"/>
    <property type="match status" value="1"/>
</dbReference>
<keyword evidence="4" id="KW-0804">Transcription</keyword>
<organism evidence="7 8">
    <name type="scientific">Thomasclavelia ramosa</name>
    <dbReference type="NCBI Taxonomy" id="1547"/>
    <lineage>
        <taxon>Bacteria</taxon>
        <taxon>Bacillati</taxon>
        <taxon>Bacillota</taxon>
        <taxon>Erysipelotrichia</taxon>
        <taxon>Erysipelotrichales</taxon>
        <taxon>Coprobacillaceae</taxon>
        <taxon>Thomasclavelia</taxon>
    </lineage>
</organism>
<sequence>MYNPQLETFIKVVDRGSFSKAAEDLFISPSAVIKQINILETNLGLKLLKRTHQGVSLTPAGASLYRDAKYLIKYAKDSIVRAHKAMEKEEMVIRIGTSNTTPSQFLIDLWPRIHELCPNLRIQLIPFENTPENAREILANLGDNIDLVAGVFEKDNFKQRGCDSLEIKKESICLALSIYDELSNKDKLSLQDIHGRELMLIKRGWNKYVDEMRDDLIKNDPTIIIKEFEFFDISVFNECENNKSLLMSVKSWKNIHPLIKTIPVEWDYYMPYGLLFSLEPSRQVIEFVNAVKRVLDI</sequence>
<keyword evidence="2" id="KW-0805">Transcription regulation</keyword>
<dbReference type="Proteomes" id="UP000261032">
    <property type="component" value="Unassembled WGS sequence"/>
</dbReference>
<dbReference type="Gene3D" id="1.10.10.10">
    <property type="entry name" value="Winged helix-like DNA-binding domain superfamily/Winged helix DNA-binding domain"/>
    <property type="match status" value="1"/>
</dbReference>
<dbReference type="Gene3D" id="3.40.190.290">
    <property type="match status" value="1"/>
</dbReference>
<comment type="similarity">
    <text evidence="1">Belongs to the LysR transcriptional regulatory family.</text>
</comment>